<feature type="domain" description="Activator of Hsp90 ATPase homologue 1/2-like C-terminal" evidence="2">
    <location>
        <begin position="25"/>
        <end position="156"/>
    </location>
</feature>
<gene>
    <name evidence="3" type="ORF">B5P45_05385</name>
</gene>
<comment type="similarity">
    <text evidence="1">Belongs to the AHA1 family.</text>
</comment>
<keyword evidence="4" id="KW-1185">Reference proteome</keyword>
<evidence type="ECO:0000259" key="2">
    <source>
        <dbReference type="Pfam" id="PF08327"/>
    </source>
</evidence>
<evidence type="ECO:0000256" key="1">
    <source>
        <dbReference type="ARBA" id="ARBA00006817"/>
    </source>
</evidence>
<accession>A0A2N9W2J6</accession>
<dbReference type="SUPFAM" id="SSF55961">
    <property type="entry name" value="Bet v1-like"/>
    <property type="match status" value="1"/>
</dbReference>
<protein>
    <submittedName>
        <fullName evidence="3">Polyketide cyclase</fullName>
    </submittedName>
</protein>
<evidence type="ECO:0000313" key="4">
    <source>
        <dbReference type="Proteomes" id="UP000232163"/>
    </source>
</evidence>
<evidence type="ECO:0000313" key="3">
    <source>
        <dbReference type="EMBL" id="PIO45964.1"/>
    </source>
</evidence>
<dbReference type="Pfam" id="PF08327">
    <property type="entry name" value="AHSA1"/>
    <property type="match status" value="1"/>
</dbReference>
<dbReference type="KEGG" id="pht:BLM14_05055"/>
<dbReference type="AlphaFoldDB" id="A0A2N9W2J6"/>
<proteinExistence type="inferred from homology"/>
<dbReference type="Gene3D" id="3.30.530.20">
    <property type="match status" value="1"/>
</dbReference>
<dbReference type="InterPro" id="IPR023393">
    <property type="entry name" value="START-like_dom_sf"/>
</dbReference>
<dbReference type="EMBL" id="MZMT01000014">
    <property type="protein sequence ID" value="PIO45964.1"/>
    <property type="molecule type" value="Genomic_DNA"/>
</dbReference>
<dbReference type="OrthoDB" id="9805228at2"/>
<dbReference type="CDD" id="cd07814">
    <property type="entry name" value="SRPBCC_CalC_Aha1-like"/>
    <property type="match status" value="1"/>
</dbReference>
<dbReference type="InterPro" id="IPR013538">
    <property type="entry name" value="ASHA1/2-like_C"/>
</dbReference>
<name>A0A2N9W2J6_9HYPH</name>
<dbReference type="RefSeq" id="WP_099998391.1">
    <property type="nucleotide sequence ID" value="NZ_CP017940.1"/>
</dbReference>
<sequence>MSETNTAHAMNETAGRILTITRLFNAPPALVFDAFADPRRMLQWMGPRDYPATYVEADLRVGGKWRACLDSAASGEKLWHGGVYQEIVPGKRLAFTFAWDQADGRAGMETLVNITFESQDDRTLMTFRQSIFDTPENCTGHEKGWNGAFDRLEELLSQE</sequence>
<comment type="caution">
    <text evidence="3">The sequence shown here is derived from an EMBL/GenBank/DDBJ whole genome shotgun (WGS) entry which is preliminary data.</text>
</comment>
<organism evidence="3 4">
    <name type="scientific">Phyllobacterium zundukense</name>
    <dbReference type="NCBI Taxonomy" id="1867719"/>
    <lineage>
        <taxon>Bacteria</taxon>
        <taxon>Pseudomonadati</taxon>
        <taxon>Pseudomonadota</taxon>
        <taxon>Alphaproteobacteria</taxon>
        <taxon>Hyphomicrobiales</taxon>
        <taxon>Phyllobacteriaceae</taxon>
        <taxon>Phyllobacterium</taxon>
    </lineage>
</organism>
<dbReference type="Proteomes" id="UP000232163">
    <property type="component" value="Unassembled WGS sequence"/>
</dbReference>
<reference evidence="3 4" key="1">
    <citation type="journal article" date="2017" name="Int J Environ Stud">
        <title>Does the Miocene-Pliocene relict legume Oxytropis triphylla form nitrogen-fixing nodules with a combination of bacterial strains?</title>
        <authorList>
            <person name="Safronova V."/>
            <person name="Belimov A."/>
            <person name="Sazanova A."/>
            <person name="Kuznetsova I."/>
            <person name="Popova J."/>
            <person name="Andronov E."/>
            <person name="Verkhozina A."/>
            <person name="Tikhonovich I."/>
        </authorList>
    </citation>
    <scope>NUCLEOTIDE SEQUENCE [LARGE SCALE GENOMIC DNA]</scope>
    <source>
        <strain evidence="3 4">Tri-38</strain>
    </source>
</reference>